<feature type="region of interest" description="Disordered" evidence="1">
    <location>
        <begin position="139"/>
        <end position="161"/>
    </location>
</feature>
<feature type="compositionally biased region" description="Polar residues" evidence="1">
    <location>
        <begin position="595"/>
        <end position="623"/>
    </location>
</feature>
<dbReference type="STRING" id="1229662.W3WQR3"/>
<dbReference type="Proteomes" id="UP000030651">
    <property type="component" value="Unassembled WGS sequence"/>
</dbReference>
<dbReference type="Pfam" id="PF14420">
    <property type="entry name" value="Clr5"/>
    <property type="match status" value="1"/>
</dbReference>
<dbReference type="InParanoid" id="W3WQR3"/>
<feature type="domain" description="Clr5" evidence="2">
    <location>
        <begin position="23"/>
        <end position="73"/>
    </location>
</feature>
<organism evidence="3 4">
    <name type="scientific">Pestalotiopsis fici (strain W106-1 / CGMCC3.15140)</name>
    <dbReference type="NCBI Taxonomy" id="1229662"/>
    <lineage>
        <taxon>Eukaryota</taxon>
        <taxon>Fungi</taxon>
        <taxon>Dikarya</taxon>
        <taxon>Ascomycota</taxon>
        <taxon>Pezizomycotina</taxon>
        <taxon>Sordariomycetes</taxon>
        <taxon>Xylariomycetidae</taxon>
        <taxon>Amphisphaeriales</taxon>
        <taxon>Sporocadaceae</taxon>
        <taxon>Pestalotiopsis</taxon>
    </lineage>
</organism>
<evidence type="ECO:0000256" key="1">
    <source>
        <dbReference type="SAM" id="MobiDB-lite"/>
    </source>
</evidence>
<dbReference type="OrthoDB" id="5083163at2759"/>
<dbReference type="AlphaFoldDB" id="W3WQR3"/>
<dbReference type="EMBL" id="KI912117">
    <property type="protein sequence ID" value="ETS76154.1"/>
    <property type="molecule type" value="Genomic_DNA"/>
</dbReference>
<accession>W3WQR3</accession>
<keyword evidence="4" id="KW-1185">Reference proteome</keyword>
<feature type="region of interest" description="Disordered" evidence="1">
    <location>
        <begin position="594"/>
        <end position="633"/>
    </location>
</feature>
<dbReference type="KEGG" id="pfy:PFICI_11541"/>
<sequence>MQESVELRWNGGPKRAKARQIPDQVWNEFETDIREMYGEMTVEELASSMRRTHGFEATLRQYTARLELWGLKKYKTKKASFALGTVETGQETTPFEHHDTRQTTFDDVGADSKRRRSTPSTETYDTEDILSEMTTAKRLKTDPRPQLPHRVRSHTSSGGCYPMLVDAEPAKSSGAKGSSDPIDITRNHSLRSQSSNSLQNETFCPLSERIVESILTQPAPENQSFALSITLDFCSKVAKKIGSFRRPRYGPMLSFAIENRLKIIAEYLFASGKFEDAANLSSIIFVSEVLRGAFRDDFYTSPSLILCARSARSQFDCRFIQRILSEVVSRLRYRVTRPSAEQFLAHAFLANLFSRQRKHSESGHHLGQARSFANKLVDNGDLLHSHLSDVLVYVYYKRFCHLDHTFIPGYKDPFVATGSTSQKGPAISHSDFLGFCSAMKRQGFAVRDSHASTVTRYLRESLGWCQGVIAWQESCPEKLTSNSGESTTFVSLWQMWHGAFVPALAPSSWLIQAQEYLGVPLAEHLYVCSEVLEMTRVEDDNLITHYLRRLYERTEMPQEPVACVQEPWGLYERTKKPHESLGVAIRRLCEREDIQQQSSSNTVSKQPSLEKSSGPGQRPQSLAPTIAPSLRSADSSYRRLHEVSLAMKRHTRSIPQDHNASALPSPGLSISSYGSNFSMGQLSDMFEKSCSVSLSSATQGHHGPDPLRESEIMFVDSTTKVHLVGPGSPVRIPFIPPPLW</sequence>
<protein>
    <recommendedName>
        <fullName evidence="2">Clr5 domain-containing protein</fullName>
    </recommendedName>
</protein>
<dbReference type="HOGENOM" id="CLU_375112_0_0_1"/>
<evidence type="ECO:0000259" key="2">
    <source>
        <dbReference type="Pfam" id="PF14420"/>
    </source>
</evidence>
<evidence type="ECO:0000313" key="4">
    <source>
        <dbReference type="Proteomes" id="UP000030651"/>
    </source>
</evidence>
<dbReference type="GeneID" id="19276554"/>
<feature type="region of interest" description="Disordered" evidence="1">
    <location>
        <begin position="89"/>
        <end position="126"/>
    </location>
</feature>
<dbReference type="RefSeq" id="XP_007838313.1">
    <property type="nucleotide sequence ID" value="XM_007840122.1"/>
</dbReference>
<name>W3WQR3_PESFW</name>
<reference evidence="4" key="1">
    <citation type="journal article" date="2015" name="BMC Genomics">
        <title>Genomic and transcriptomic analysis of the endophytic fungus Pestalotiopsis fici reveals its lifestyle and high potential for synthesis of natural products.</title>
        <authorList>
            <person name="Wang X."/>
            <person name="Zhang X."/>
            <person name="Liu L."/>
            <person name="Xiang M."/>
            <person name="Wang W."/>
            <person name="Sun X."/>
            <person name="Che Y."/>
            <person name="Guo L."/>
            <person name="Liu G."/>
            <person name="Guo L."/>
            <person name="Wang C."/>
            <person name="Yin W.B."/>
            <person name="Stadler M."/>
            <person name="Zhang X."/>
            <person name="Liu X."/>
        </authorList>
    </citation>
    <scope>NUCLEOTIDE SEQUENCE [LARGE SCALE GENOMIC DNA]</scope>
    <source>
        <strain evidence="4">W106-1 / CGMCC3.15140</strain>
    </source>
</reference>
<evidence type="ECO:0000313" key="3">
    <source>
        <dbReference type="EMBL" id="ETS76154.1"/>
    </source>
</evidence>
<gene>
    <name evidence="3" type="ORF">PFICI_11541</name>
</gene>
<proteinExistence type="predicted"/>
<dbReference type="InterPro" id="IPR025676">
    <property type="entry name" value="Clr5_dom"/>
</dbReference>